<gene>
    <name evidence="8" type="ORF">METZ01_LOCUS508532</name>
</gene>
<evidence type="ECO:0000313" key="8">
    <source>
        <dbReference type="EMBL" id="SVE55678.1"/>
    </source>
</evidence>
<evidence type="ECO:0000256" key="5">
    <source>
        <dbReference type="ARBA" id="ARBA00022984"/>
    </source>
</evidence>
<evidence type="ECO:0000256" key="4">
    <source>
        <dbReference type="ARBA" id="ARBA00022960"/>
    </source>
</evidence>
<keyword evidence="3" id="KW-0378">Hydrolase</keyword>
<dbReference type="GO" id="GO:0006508">
    <property type="term" value="P:proteolysis"/>
    <property type="evidence" value="ECO:0007669"/>
    <property type="project" value="InterPro"/>
</dbReference>
<dbReference type="GO" id="GO:0009002">
    <property type="term" value="F:serine-type D-Ala-D-Ala carboxypeptidase activity"/>
    <property type="evidence" value="ECO:0007669"/>
    <property type="project" value="InterPro"/>
</dbReference>
<dbReference type="InterPro" id="IPR001967">
    <property type="entry name" value="Peptidase_S11_N"/>
</dbReference>
<keyword evidence="6" id="KW-0961">Cell wall biogenesis/degradation</keyword>
<dbReference type="InterPro" id="IPR012338">
    <property type="entry name" value="Beta-lactam/transpept-like"/>
</dbReference>
<dbReference type="GO" id="GO:0009252">
    <property type="term" value="P:peptidoglycan biosynthetic process"/>
    <property type="evidence" value="ECO:0007669"/>
    <property type="project" value="UniProtKB-KW"/>
</dbReference>
<dbReference type="PRINTS" id="PR00725">
    <property type="entry name" value="DADACBPTASE1"/>
</dbReference>
<dbReference type="GO" id="GO:0071555">
    <property type="term" value="P:cell wall organization"/>
    <property type="evidence" value="ECO:0007669"/>
    <property type="project" value="UniProtKB-KW"/>
</dbReference>
<name>A0A383EHU9_9ZZZZ</name>
<reference evidence="8" key="1">
    <citation type="submission" date="2018-05" db="EMBL/GenBank/DDBJ databases">
        <authorList>
            <person name="Lanie J.A."/>
            <person name="Ng W.-L."/>
            <person name="Kazmierczak K.M."/>
            <person name="Andrzejewski T.M."/>
            <person name="Davidsen T.M."/>
            <person name="Wayne K.J."/>
            <person name="Tettelin H."/>
            <person name="Glass J.I."/>
            <person name="Rusch D."/>
            <person name="Podicherti R."/>
            <person name="Tsui H.-C.T."/>
            <person name="Winkler M.E."/>
        </authorList>
    </citation>
    <scope>NUCLEOTIDE SEQUENCE</scope>
</reference>
<dbReference type="SUPFAM" id="SSF56601">
    <property type="entry name" value="beta-lactamase/transpeptidase-like"/>
    <property type="match status" value="1"/>
</dbReference>
<keyword evidence="5" id="KW-0573">Peptidoglycan synthesis</keyword>
<comment type="similarity">
    <text evidence="1">Belongs to the peptidase S11 family.</text>
</comment>
<evidence type="ECO:0000256" key="2">
    <source>
        <dbReference type="ARBA" id="ARBA00022729"/>
    </source>
</evidence>
<dbReference type="InterPro" id="IPR018044">
    <property type="entry name" value="Peptidase_S11"/>
</dbReference>
<evidence type="ECO:0000256" key="1">
    <source>
        <dbReference type="ARBA" id="ARBA00007164"/>
    </source>
</evidence>
<dbReference type="PANTHER" id="PTHR21581">
    <property type="entry name" value="D-ALANYL-D-ALANINE CARBOXYPEPTIDASE"/>
    <property type="match status" value="1"/>
</dbReference>
<accession>A0A383EHU9</accession>
<sequence length="223" mass="24830">VIALMCTKLSSFFAATAILLGLFLSSASAKYASIIIDVRTGRIYHELNADTRNYPASLTKMMTTYMLFEALADGNIQLTTSMRVSARASRQPSSKLWLEPGSSISVNTAIRALITKSANDVAVVIAEHLGGTERKFAKLMTMKATAIGMSRTNFRNASGLPNRRQLSTARDIAKLAIRLYRDFPEYYHYFGRTRFTFQGTTHMSHNKFLRDYKGADGLKTGYI</sequence>
<dbReference type="PANTHER" id="PTHR21581:SF6">
    <property type="entry name" value="TRAFFICKING PROTEIN PARTICLE COMPLEX SUBUNIT 12"/>
    <property type="match status" value="1"/>
</dbReference>
<dbReference type="Pfam" id="PF00768">
    <property type="entry name" value="Peptidase_S11"/>
    <property type="match status" value="1"/>
</dbReference>
<keyword evidence="2" id="KW-0732">Signal</keyword>
<feature type="domain" description="Peptidase S11 D-alanyl-D-alanine carboxypeptidase A N-terminal" evidence="7">
    <location>
        <begin position="32"/>
        <end position="222"/>
    </location>
</feature>
<evidence type="ECO:0000256" key="3">
    <source>
        <dbReference type="ARBA" id="ARBA00022801"/>
    </source>
</evidence>
<dbReference type="GO" id="GO:0008360">
    <property type="term" value="P:regulation of cell shape"/>
    <property type="evidence" value="ECO:0007669"/>
    <property type="project" value="UniProtKB-KW"/>
</dbReference>
<evidence type="ECO:0000259" key="7">
    <source>
        <dbReference type="Pfam" id="PF00768"/>
    </source>
</evidence>
<organism evidence="8">
    <name type="scientific">marine metagenome</name>
    <dbReference type="NCBI Taxonomy" id="408172"/>
    <lineage>
        <taxon>unclassified sequences</taxon>
        <taxon>metagenomes</taxon>
        <taxon>ecological metagenomes</taxon>
    </lineage>
</organism>
<dbReference type="AlphaFoldDB" id="A0A383EHU9"/>
<dbReference type="EMBL" id="UINC01225555">
    <property type="protein sequence ID" value="SVE55678.1"/>
    <property type="molecule type" value="Genomic_DNA"/>
</dbReference>
<protein>
    <recommendedName>
        <fullName evidence="7">Peptidase S11 D-alanyl-D-alanine carboxypeptidase A N-terminal domain-containing protein</fullName>
    </recommendedName>
</protein>
<feature type="non-terminal residue" evidence="8">
    <location>
        <position position="223"/>
    </location>
</feature>
<feature type="non-terminal residue" evidence="8">
    <location>
        <position position="1"/>
    </location>
</feature>
<keyword evidence="4" id="KW-0133">Cell shape</keyword>
<evidence type="ECO:0000256" key="6">
    <source>
        <dbReference type="ARBA" id="ARBA00023316"/>
    </source>
</evidence>
<proteinExistence type="inferred from homology"/>
<dbReference type="Gene3D" id="3.40.710.10">
    <property type="entry name" value="DD-peptidase/beta-lactamase superfamily"/>
    <property type="match status" value="1"/>
</dbReference>